<dbReference type="OrthoDB" id="4932428at2759"/>
<reference evidence="1 2" key="1">
    <citation type="submission" date="2015-04" db="EMBL/GenBank/DDBJ databases">
        <authorList>
            <person name="Syromyatnikov M.Y."/>
            <person name="Popov V.N."/>
        </authorList>
    </citation>
    <scope>NUCLEOTIDE SEQUENCE [LARGE SCALE GENOMIC DNA]</scope>
    <source>
        <strain evidence="1">WF-38-12</strain>
    </source>
</reference>
<gene>
    <name evidence="1" type="ORF">PISL3812_03296</name>
</gene>
<accession>A0A0U1LUH5</accession>
<dbReference type="Proteomes" id="UP000054383">
    <property type="component" value="Unassembled WGS sequence"/>
</dbReference>
<evidence type="ECO:0000313" key="2">
    <source>
        <dbReference type="Proteomes" id="UP000054383"/>
    </source>
</evidence>
<sequence length="163" mass="18882">MRQDVKALLTSLRTHRVNTLIELRRIERILMPTADVVDSSTVPNDIVEPLASAWLHYVYSNNLLSELRNLTRSCLFSSELLDEAKMLVTADPEGSRSWNFAWLVLTKIEDEDLIDKYARDLSTNPDMWGGRSPAANEAKMLEEKCKEEWTRAVRQMLRNWETN</sequence>
<dbReference type="AlphaFoldDB" id="A0A0U1LUH5"/>
<protein>
    <submittedName>
        <fullName evidence="1">Uncharacterized protein</fullName>
    </submittedName>
</protein>
<dbReference type="EMBL" id="CVMT01000002">
    <property type="protein sequence ID" value="CRG86291.1"/>
    <property type="molecule type" value="Genomic_DNA"/>
</dbReference>
<proteinExistence type="predicted"/>
<dbReference type="OMA" id="AFQQPMT"/>
<name>A0A0U1LUH5_TALIS</name>
<evidence type="ECO:0000313" key="1">
    <source>
        <dbReference type="EMBL" id="CRG86291.1"/>
    </source>
</evidence>
<organism evidence="1 2">
    <name type="scientific">Talaromyces islandicus</name>
    <name type="common">Penicillium islandicum</name>
    <dbReference type="NCBI Taxonomy" id="28573"/>
    <lineage>
        <taxon>Eukaryota</taxon>
        <taxon>Fungi</taxon>
        <taxon>Dikarya</taxon>
        <taxon>Ascomycota</taxon>
        <taxon>Pezizomycotina</taxon>
        <taxon>Eurotiomycetes</taxon>
        <taxon>Eurotiomycetidae</taxon>
        <taxon>Eurotiales</taxon>
        <taxon>Trichocomaceae</taxon>
        <taxon>Talaromyces</taxon>
        <taxon>Talaromyces sect. Islandici</taxon>
    </lineage>
</organism>
<keyword evidence="2" id="KW-1185">Reference proteome</keyword>